<dbReference type="Proteomes" id="UP000299102">
    <property type="component" value="Unassembled WGS sequence"/>
</dbReference>
<evidence type="ECO:0000313" key="1">
    <source>
        <dbReference type="EMBL" id="GBP42065.1"/>
    </source>
</evidence>
<sequence>MHIVPLSGHHYRCLFEYFPSERRRGRGRGAGARGAGRRLSVRSREFAARRSPYRAFASPEPFQGRIHNVHRLPVVVHRVPFASSSRTFYVTSELGRVSWAESRSIVVLCRERAPTGTG</sequence>
<organism evidence="1 2">
    <name type="scientific">Eumeta variegata</name>
    <name type="common">Bagworm moth</name>
    <name type="synonym">Eumeta japonica</name>
    <dbReference type="NCBI Taxonomy" id="151549"/>
    <lineage>
        <taxon>Eukaryota</taxon>
        <taxon>Metazoa</taxon>
        <taxon>Ecdysozoa</taxon>
        <taxon>Arthropoda</taxon>
        <taxon>Hexapoda</taxon>
        <taxon>Insecta</taxon>
        <taxon>Pterygota</taxon>
        <taxon>Neoptera</taxon>
        <taxon>Endopterygota</taxon>
        <taxon>Lepidoptera</taxon>
        <taxon>Glossata</taxon>
        <taxon>Ditrysia</taxon>
        <taxon>Tineoidea</taxon>
        <taxon>Psychidae</taxon>
        <taxon>Oiketicinae</taxon>
        <taxon>Eumeta</taxon>
    </lineage>
</organism>
<dbReference type="AlphaFoldDB" id="A0A4C1VW38"/>
<comment type="caution">
    <text evidence="1">The sequence shown here is derived from an EMBL/GenBank/DDBJ whole genome shotgun (WGS) entry which is preliminary data.</text>
</comment>
<dbReference type="EMBL" id="BGZK01000411">
    <property type="protein sequence ID" value="GBP42065.1"/>
    <property type="molecule type" value="Genomic_DNA"/>
</dbReference>
<gene>
    <name evidence="1" type="ORF">EVAR_29420_1</name>
</gene>
<proteinExistence type="predicted"/>
<accession>A0A4C1VW38</accession>
<evidence type="ECO:0000313" key="2">
    <source>
        <dbReference type="Proteomes" id="UP000299102"/>
    </source>
</evidence>
<reference evidence="1 2" key="1">
    <citation type="journal article" date="2019" name="Commun. Biol.">
        <title>The bagworm genome reveals a unique fibroin gene that provides high tensile strength.</title>
        <authorList>
            <person name="Kono N."/>
            <person name="Nakamura H."/>
            <person name="Ohtoshi R."/>
            <person name="Tomita M."/>
            <person name="Numata K."/>
            <person name="Arakawa K."/>
        </authorList>
    </citation>
    <scope>NUCLEOTIDE SEQUENCE [LARGE SCALE GENOMIC DNA]</scope>
</reference>
<name>A0A4C1VW38_EUMVA</name>
<keyword evidence="2" id="KW-1185">Reference proteome</keyword>
<protein>
    <submittedName>
        <fullName evidence="1">Uncharacterized protein</fullName>
    </submittedName>
</protein>